<sequence length="195" mass="19776">MPTAEWVVEPDGARSLLVAFKGMTVLAEVADGPLGPSSWGQLRSRLAHASQPPSAVLASGPESLIAAASLRRSLGRAAPLLLMEAEAARGAALLACGAAASSDLACRRELGKEWGGRAAAHAALVAAPLGWRELREATARLVPLALGQPRSLLRCDAGEVAGPATDDGTEHPPRDAEATAHTGAFRAGALAGASL</sequence>
<dbReference type="AlphaFoldDB" id="A0A5A8CIP6"/>
<keyword evidence="2" id="KW-1185">Reference proteome</keyword>
<reference evidence="1 2" key="1">
    <citation type="submission" date="2019-07" db="EMBL/GenBank/DDBJ databases">
        <title>Genomes of Cafeteria roenbergensis.</title>
        <authorList>
            <person name="Fischer M.G."/>
            <person name="Hackl T."/>
            <person name="Roman M."/>
        </authorList>
    </citation>
    <scope>NUCLEOTIDE SEQUENCE [LARGE SCALE GENOMIC DNA]</scope>
    <source>
        <strain evidence="1 2">BVI</strain>
    </source>
</reference>
<organism evidence="1 2">
    <name type="scientific">Cafeteria roenbergensis</name>
    <name type="common">Marine flagellate</name>
    <dbReference type="NCBI Taxonomy" id="33653"/>
    <lineage>
        <taxon>Eukaryota</taxon>
        <taxon>Sar</taxon>
        <taxon>Stramenopiles</taxon>
        <taxon>Bigyra</taxon>
        <taxon>Opalozoa</taxon>
        <taxon>Bicosoecida</taxon>
        <taxon>Cafeteriaceae</taxon>
        <taxon>Cafeteria</taxon>
    </lineage>
</organism>
<dbReference type="Proteomes" id="UP000323011">
    <property type="component" value="Unassembled WGS sequence"/>
</dbReference>
<accession>A0A5A8CIP6</accession>
<proteinExistence type="predicted"/>
<evidence type="ECO:0000313" key="1">
    <source>
        <dbReference type="EMBL" id="KAA0152000.1"/>
    </source>
</evidence>
<gene>
    <name evidence="1" type="ORF">FNF29_04115</name>
</gene>
<comment type="caution">
    <text evidence="1">The sequence shown here is derived from an EMBL/GenBank/DDBJ whole genome shotgun (WGS) entry which is preliminary data.</text>
</comment>
<protein>
    <submittedName>
        <fullName evidence="1">Uncharacterized protein</fullName>
    </submittedName>
</protein>
<evidence type="ECO:0000313" key="2">
    <source>
        <dbReference type="Proteomes" id="UP000323011"/>
    </source>
</evidence>
<name>A0A5A8CIP6_CAFRO</name>
<dbReference type="EMBL" id="VLTN01000023">
    <property type="protein sequence ID" value="KAA0152000.1"/>
    <property type="molecule type" value="Genomic_DNA"/>
</dbReference>